<dbReference type="InterPro" id="IPR005545">
    <property type="entry name" value="YCII"/>
</dbReference>
<keyword evidence="4" id="KW-1185">Reference proteome</keyword>
<accession>A0ABU4CNH1</accession>
<dbReference type="RefSeq" id="WP_317570675.1">
    <property type="nucleotide sequence ID" value="NZ_JAWLKA010000022.1"/>
</dbReference>
<comment type="caution">
    <text evidence="3">The sequence shown here is derived from an EMBL/GenBank/DDBJ whole genome shotgun (WGS) entry which is preliminary data.</text>
</comment>
<dbReference type="Pfam" id="PF03795">
    <property type="entry name" value="YCII"/>
    <property type="match status" value="1"/>
</dbReference>
<dbReference type="SUPFAM" id="SSF54909">
    <property type="entry name" value="Dimeric alpha+beta barrel"/>
    <property type="match status" value="1"/>
</dbReference>
<evidence type="ECO:0000313" key="3">
    <source>
        <dbReference type="EMBL" id="MDV6285003.1"/>
    </source>
</evidence>
<gene>
    <name evidence="3" type="ORF">R3Q59_31460</name>
</gene>
<sequence>MAVFAISYVYTDDPAGRDRHRPAHKDYISGLADQGVVLISGPLGSAETPGALIVVQADSKSDALELTAKDPFHINGQVAKASAVEWIPMLGRLAKEI</sequence>
<evidence type="ECO:0000259" key="2">
    <source>
        <dbReference type="Pfam" id="PF03795"/>
    </source>
</evidence>
<comment type="similarity">
    <text evidence="1">Belongs to the YciI family.</text>
</comment>
<organism evidence="3 4">
    <name type="scientific">Rhodococcus jostii</name>
    <dbReference type="NCBI Taxonomy" id="132919"/>
    <lineage>
        <taxon>Bacteria</taxon>
        <taxon>Bacillati</taxon>
        <taxon>Actinomycetota</taxon>
        <taxon>Actinomycetes</taxon>
        <taxon>Mycobacteriales</taxon>
        <taxon>Nocardiaceae</taxon>
        <taxon>Rhodococcus</taxon>
    </lineage>
</organism>
<dbReference type="PANTHER" id="PTHR37828">
    <property type="entry name" value="GSR2449 PROTEIN"/>
    <property type="match status" value="1"/>
</dbReference>
<dbReference type="EMBL" id="JAWLKA010000022">
    <property type="protein sequence ID" value="MDV6285003.1"/>
    <property type="molecule type" value="Genomic_DNA"/>
</dbReference>
<dbReference type="Gene3D" id="3.30.70.1060">
    <property type="entry name" value="Dimeric alpha+beta barrel"/>
    <property type="match status" value="1"/>
</dbReference>
<feature type="domain" description="YCII-related" evidence="2">
    <location>
        <begin position="15"/>
        <end position="86"/>
    </location>
</feature>
<reference evidence="3 4" key="1">
    <citation type="submission" date="2023-10" db="EMBL/GenBank/DDBJ databases">
        <title>Development of a sustainable strategy for remediation of hydrocarbon-contaminated territories based on the waste exchange concept.</title>
        <authorList>
            <person name="Krivoruchko A."/>
        </authorList>
    </citation>
    <scope>NUCLEOTIDE SEQUENCE [LARGE SCALE GENOMIC DNA]</scope>
    <source>
        <strain evidence="3 4">IEGM 60</strain>
    </source>
</reference>
<name>A0ABU4CNH1_RHOJO</name>
<dbReference type="InterPro" id="IPR011008">
    <property type="entry name" value="Dimeric_a/b-barrel"/>
</dbReference>
<dbReference type="PANTHER" id="PTHR37828:SF1">
    <property type="entry name" value="YCII-RELATED DOMAIN-CONTAINING PROTEIN"/>
    <property type="match status" value="1"/>
</dbReference>
<evidence type="ECO:0000313" key="4">
    <source>
        <dbReference type="Proteomes" id="UP001185737"/>
    </source>
</evidence>
<protein>
    <submittedName>
        <fullName evidence="3">YciI family protein</fullName>
    </submittedName>
</protein>
<proteinExistence type="inferred from homology"/>
<evidence type="ECO:0000256" key="1">
    <source>
        <dbReference type="ARBA" id="ARBA00007689"/>
    </source>
</evidence>
<dbReference type="Proteomes" id="UP001185737">
    <property type="component" value="Unassembled WGS sequence"/>
</dbReference>